<keyword evidence="3" id="KW-1185">Reference proteome</keyword>
<evidence type="ECO:0000313" key="3">
    <source>
        <dbReference type="Proteomes" id="UP000318939"/>
    </source>
</evidence>
<feature type="compositionally biased region" description="Polar residues" evidence="1">
    <location>
        <begin position="39"/>
        <end position="58"/>
    </location>
</feature>
<proteinExistence type="predicted"/>
<reference evidence="2" key="1">
    <citation type="journal article" date="2019" name="Phytopathology">
        <title>A Novel Group of Rhizobium tumorigenes-Like Agrobacteria Associated with Crown Gall Disease of Rhododendron and Blueberry.</title>
        <authorList>
            <person name="Kuzmanovic N."/>
            <person name="Behrens P."/>
            <person name="Idczak E."/>
            <person name="Wagner S."/>
            <person name="Gotz M."/>
            <person name="Sproer C."/>
            <person name="Bunk B."/>
            <person name="Overmann J."/>
            <person name="Smalla K."/>
        </authorList>
    </citation>
    <scope>NUCLEOTIDE SEQUENCE</scope>
    <source>
        <strain evidence="2">Rho-6.2</strain>
    </source>
</reference>
<dbReference type="Proteomes" id="UP000318939">
    <property type="component" value="Chromosome"/>
</dbReference>
<dbReference type="RefSeq" id="WP_142829886.1">
    <property type="nucleotide sequence ID" value="NZ_CP117267.1"/>
</dbReference>
<accession>A0ABY8IJN5</accession>
<dbReference type="EMBL" id="CP117267">
    <property type="protein sequence ID" value="WFS23573.1"/>
    <property type="molecule type" value="Genomic_DNA"/>
</dbReference>
<feature type="region of interest" description="Disordered" evidence="1">
    <location>
        <begin position="39"/>
        <end position="89"/>
    </location>
</feature>
<name>A0ABY8IJN5_9HYPH</name>
<evidence type="ECO:0000256" key="1">
    <source>
        <dbReference type="SAM" id="MobiDB-lite"/>
    </source>
</evidence>
<reference evidence="2" key="2">
    <citation type="journal article" date="2023" name="MicrobiologyOpen">
        <title>Genomics of the tumorigenes clade of the family Rhizobiaceae and description of Rhizobium rhododendri sp. nov.</title>
        <authorList>
            <person name="Kuzmanovic N."/>
            <person name="diCenzo G.C."/>
            <person name="Bunk B."/>
            <person name="Sproeer C."/>
            <person name="Fruehling A."/>
            <person name="Neumann-Schaal M."/>
            <person name="Overmann J."/>
            <person name="Smalla K."/>
        </authorList>
    </citation>
    <scope>NUCLEOTIDE SEQUENCE</scope>
    <source>
        <strain evidence="2">Rho-6.2</strain>
    </source>
</reference>
<sequence>MISTTSIGLKKIQSFNMFKPLIYNRFKLWNYDVTKSLSAQSTSSEVLMSKPDQSTKTVPQHVFERHESEWRQMQTRETAPKPATHTAQA</sequence>
<organism evidence="2 3">
    <name type="scientific">Rhizobium rhododendri</name>
    <dbReference type="NCBI Taxonomy" id="2506430"/>
    <lineage>
        <taxon>Bacteria</taxon>
        <taxon>Pseudomonadati</taxon>
        <taxon>Pseudomonadota</taxon>
        <taxon>Alphaproteobacteria</taxon>
        <taxon>Hyphomicrobiales</taxon>
        <taxon>Rhizobiaceae</taxon>
        <taxon>Rhizobium/Agrobacterium group</taxon>
        <taxon>Rhizobium</taxon>
    </lineage>
</organism>
<protein>
    <submittedName>
        <fullName evidence="2">Uncharacterized protein</fullName>
    </submittedName>
</protein>
<evidence type="ECO:0000313" key="2">
    <source>
        <dbReference type="EMBL" id="WFS23573.1"/>
    </source>
</evidence>
<gene>
    <name evidence="2" type="ORF">PR018_03360</name>
</gene>